<name>A0ABU1WXH3_SPHXE</name>
<evidence type="ECO:0000256" key="1">
    <source>
        <dbReference type="ARBA" id="ARBA00007435"/>
    </source>
</evidence>
<keyword evidence="3" id="KW-0540">Nuclease</keyword>
<dbReference type="PROSITE" id="PS50164">
    <property type="entry name" value="GIY_YIG"/>
    <property type="match status" value="1"/>
</dbReference>
<dbReference type="InterPro" id="IPR035901">
    <property type="entry name" value="GIY-YIG_endonuc_sf"/>
</dbReference>
<evidence type="ECO:0000313" key="4">
    <source>
        <dbReference type="Proteomes" id="UP001267638"/>
    </source>
</evidence>
<dbReference type="PANTHER" id="PTHR34477:SF5">
    <property type="entry name" value="BSL5627 PROTEIN"/>
    <property type="match status" value="1"/>
</dbReference>
<dbReference type="Proteomes" id="UP001267638">
    <property type="component" value="Unassembled WGS sequence"/>
</dbReference>
<keyword evidence="4" id="KW-1185">Reference proteome</keyword>
<feature type="domain" description="GIY-YIG" evidence="2">
    <location>
        <begin position="49"/>
        <end position="125"/>
    </location>
</feature>
<dbReference type="InterPro" id="IPR050190">
    <property type="entry name" value="UPF0213_domain"/>
</dbReference>
<evidence type="ECO:0000259" key="2">
    <source>
        <dbReference type="PROSITE" id="PS50164"/>
    </source>
</evidence>
<keyword evidence="3" id="KW-0255">Endonuclease</keyword>
<dbReference type="Pfam" id="PF01541">
    <property type="entry name" value="GIY-YIG"/>
    <property type="match status" value="1"/>
</dbReference>
<gene>
    <name evidence="3" type="ORF">J2W40_000808</name>
</gene>
<dbReference type="EMBL" id="JAVDWV010000003">
    <property type="protein sequence ID" value="MDR7154005.1"/>
    <property type="molecule type" value="Genomic_DNA"/>
</dbReference>
<dbReference type="PANTHER" id="PTHR34477">
    <property type="entry name" value="UPF0213 PROTEIN YHBQ"/>
    <property type="match status" value="1"/>
</dbReference>
<dbReference type="GO" id="GO:0004519">
    <property type="term" value="F:endonuclease activity"/>
    <property type="evidence" value="ECO:0007669"/>
    <property type="project" value="UniProtKB-KW"/>
</dbReference>
<reference evidence="3 4" key="1">
    <citation type="submission" date="2023-07" db="EMBL/GenBank/DDBJ databases">
        <title>Sorghum-associated microbial communities from plants grown in Nebraska, USA.</title>
        <authorList>
            <person name="Schachtman D."/>
        </authorList>
    </citation>
    <scope>NUCLEOTIDE SEQUENCE [LARGE SCALE GENOMIC DNA]</scope>
    <source>
        <strain evidence="3 4">4256</strain>
    </source>
</reference>
<dbReference type="SUPFAM" id="SSF82771">
    <property type="entry name" value="GIY-YIG endonuclease"/>
    <property type="match status" value="1"/>
</dbReference>
<evidence type="ECO:0000313" key="3">
    <source>
        <dbReference type="EMBL" id="MDR7154005.1"/>
    </source>
</evidence>
<comment type="caution">
    <text evidence="3">The sequence shown here is derived from an EMBL/GenBank/DDBJ whole genome shotgun (WGS) entry which is preliminary data.</text>
</comment>
<proteinExistence type="inferred from homology"/>
<organism evidence="3 4">
    <name type="scientific">Sphingobium xenophagum</name>
    <dbReference type="NCBI Taxonomy" id="121428"/>
    <lineage>
        <taxon>Bacteria</taxon>
        <taxon>Pseudomonadati</taxon>
        <taxon>Pseudomonadota</taxon>
        <taxon>Alphaproteobacteria</taxon>
        <taxon>Sphingomonadales</taxon>
        <taxon>Sphingomonadaceae</taxon>
        <taxon>Sphingobium</taxon>
    </lineage>
</organism>
<accession>A0ABU1WXH3</accession>
<comment type="similarity">
    <text evidence="1">Belongs to the UPF0213 family.</text>
</comment>
<dbReference type="InterPro" id="IPR000305">
    <property type="entry name" value="GIY-YIG_endonuc"/>
</dbReference>
<dbReference type="Gene3D" id="3.40.1440.10">
    <property type="entry name" value="GIY-YIG endonuclease"/>
    <property type="match status" value="1"/>
</dbReference>
<protein>
    <submittedName>
        <fullName evidence="3">GIY-YIG superfamily endonuclease</fullName>
    </submittedName>
</protein>
<keyword evidence="3" id="KW-0378">Hydrolase</keyword>
<sequence length="125" mass="13882">MNDLMQEGDPYGHQPSYVGSDRNFQRVTTLLVPRKLASQAAAHNICAMRGGWTYIMTNKPRGVLYVGVTSSLHARVDQHRRGGGSDFCRLFNLHRLVLAERHDHITDAIAREKATKHGSVNGKSG</sequence>